<evidence type="ECO:0000313" key="4">
    <source>
        <dbReference type="Proteomes" id="UP000483379"/>
    </source>
</evidence>
<proteinExistence type="predicted"/>
<dbReference type="EMBL" id="JAAIJQ010000067">
    <property type="protein sequence ID" value="NEV63925.1"/>
    <property type="molecule type" value="Genomic_DNA"/>
</dbReference>
<name>A0A6M0K6G7_9GAMM</name>
<sequence length="266" mass="30200">MKRRSLLSALSVGLIGLIVSLPATSFARDDRDPIDVQIVDNRGREFRQYEVPVRGQARTTLTRAYIEAKPERNYAVRVRNNTGRRMGVVIAVDGRNIISGRRSELANDERMYILGPHESAVYEGWRTSKNRVNRFYFTDAEDSYADAFGDHSAMGVIAVAAYPEKPRRKPQLAEPFSDGADRAMAPRSAGPGTGFGDSEWSPSRKVELDPVRHPVAKYFVKYEWRESLCRKGIMDCERHRPRPPRNRFWPEGDGGFAPHPPGWPQR</sequence>
<dbReference type="Proteomes" id="UP000483379">
    <property type="component" value="Unassembled WGS sequence"/>
</dbReference>
<organism evidence="3 4">
    <name type="scientific">Thiorhodococcus minor</name>
    <dbReference type="NCBI Taxonomy" id="57489"/>
    <lineage>
        <taxon>Bacteria</taxon>
        <taxon>Pseudomonadati</taxon>
        <taxon>Pseudomonadota</taxon>
        <taxon>Gammaproteobacteria</taxon>
        <taxon>Chromatiales</taxon>
        <taxon>Chromatiaceae</taxon>
        <taxon>Thiorhodococcus</taxon>
    </lineage>
</organism>
<keyword evidence="4" id="KW-1185">Reference proteome</keyword>
<feature type="chain" id="PRO_5027031905" evidence="2">
    <location>
        <begin position="28"/>
        <end position="266"/>
    </location>
</feature>
<gene>
    <name evidence="3" type="ORF">G3446_18875</name>
</gene>
<protein>
    <submittedName>
        <fullName evidence="3">Uncharacterized protein</fullName>
    </submittedName>
</protein>
<evidence type="ECO:0000313" key="3">
    <source>
        <dbReference type="EMBL" id="NEV63925.1"/>
    </source>
</evidence>
<dbReference type="AlphaFoldDB" id="A0A6M0K6G7"/>
<reference evidence="3 4" key="1">
    <citation type="submission" date="2020-02" db="EMBL/GenBank/DDBJ databases">
        <title>Genome sequences of Thiorhodococcus mannitoliphagus and Thiorhodococcus minor, purple sulfur photosynthetic bacteria in the gammaproteobacterial family, Chromatiaceae.</title>
        <authorList>
            <person name="Aviles F.A."/>
            <person name="Meyer T.E."/>
            <person name="Kyndt J.A."/>
        </authorList>
    </citation>
    <scope>NUCLEOTIDE SEQUENCE [LARGE SCALE GENOMIC DNA]</scope>
    <source>
        <strain evidence="3 4">DSM 11518</strain>
    </source>
</reference>
<feature type="region of interest" description="Disordered" evidence="1">
    <location>
        <begin position="236"/>
        <end position="266"/>
    </location>
</feature>
<feature type="signal peptide" evidence="2">
    <location>
        <begin position="1"/>
        <end position="27"/>
    </location>
</feature>
<accession>A0A6M0K6G7</accession>
<evidence type="ECO:0000256" key="1">
    <source>
        <dbReference type="SAM" id="MobiDB-lite"/>
    </source>
</evidence>
<comment type="caution">
    <text evidence="3">The sequence shown here is derived from an EMBL/GenBank/DDBJ whole genome shotgun (WGS) entry which is preliminary data.</text>
</comment>
<dbReference type="RefSeq" id="WP_164454387.1">
    <property type="nucleotide sequence ID" value="NZ_JAAIJQ010000067.1"/>
</dbReference>
<feature type="region of interest" description="Disordered" evidence="1">
    <location>
        <begin position="168"/>
        <end position="204"/>
    </location>
</feature>
<evidence type="ECO:0000256" key="2">
    <source>
        <dbReference type="SAM" id="SignalP"/>
    </source>
</evidence>
<keyword evidence="2" id="KW-0732">Signal</keyword>